<dbReference type="GO" id="GO:0005975">
    <property type="term" value="P:carbohydrate metabolic process"/>
    <property type="evidence" value="ECO:0007669"/>
    <property type="project" value="InterPro"/>
</dbReference>
<dbReference type="InterPro" id="IPR017853">
    <property type="entry name" value="GH"/>
</dbReference>
<reference evidence="12 13" key="1">
    <citation type="submission" date="2015-12" db="EMBL/GenBank/DDBJ databases">
        <title>The genome of Folsomia candida.</title>
        <authorList>
            <person name="Faddeeva A."/>
            <person name="Derks M.F."/>
            <person name="Anvar Y."/>
            <person name="Smit S."/>
            <person name="Van Straalen N."/>
            <person name="Roelofs D."/>
        </authorList>
    </citation>
    <scope>NUCLEOTIDE SEQUENCE [LARGE SCALE GENOMIC DNA]</scope>
    <source>
        <strain evidence="12 13">VU population</strain>
        <tissue evidence="12">Whole body</tissue>
    </source>
</reference>
<evidence type="ECO:0000313" key="13">
    <source>
        <dbReference type="Proteomes" id="UP000198287"/>
    </source>
</evidence>
<dbReference type="OrthoDB" id="428480at2759"/>
<evidence type="ECO:0000256" key="1">
    <source>
        <dbReference type="ARBA" id="ARBA00001231"/>
    </source>
</evidence>
<gene>
    <name evidence="12" type="ORF">Fcan01_07106</name>
</gene>
<dbReference type="OMA" id="HNMEMKL"/>
<evidence type="ECO:0000256" key="5">
    <source>
        <dbReference type="ARBA" id="ARBA00022801"/>
    </source>
</evidence>
<comment type="similarity">
    <text evidence="2">Belongs to the glycosyl hydrolase 20 family.</text>
</comment>
<dbReference type="GO" id="GO:0005886">
    <property type="term" value="C:plasma membrane"/>
    <property type="evidence" value="ECO:0007669"/>
    <property type="project" value="TreeGrafter"/>
</dbReference>
<dbReference type="InterPro" id="IPR025705">
    <property type="entry name" value="Beta_hexosaminidase_sua/sub"/>
</dbReference>
<keyword evidence="13" id="KW-1185">Reference proteome</keyword>
<dbReference type="EMBL" id="LNIX01000003">
    <property type="protein sequence ID" value="OXA58048.1"/>
    <property type="molecule type" value="Genomic_DNA"/>
</dbReference>
<evidence type="ECO:0000256" key="7">
    <source>
        <dbReference type="ARBA" id="ARBA00023295"/>
    </source>
</evidence>
<protein>
    <recommendedName>
        <fullName evidence="3">beta-N-acetylhexosaminidase</fullName>
        <ecNumber evidence="3">3.2.1.52</ecNumber>
    </recommendedName>
</protein>
<sequence>MNTNNNILIFFSLGNNSPTKRRTCRKISSFQLYLLFLLLLLFNNSIIGSLALIEGGDKEGGFSSTKGEGSVETPSVENLLQTYRNSSLHARQLASPNGDDIQYTSPWTWVCLESICKRQLARNTVAKVPQNVCWLNCGRFGALWPFPTIKALLGHETIPLYPQNVEVTAIHSPHKAVTAMLGYAGNVLLDSLFRMHPKSEGQSAFPLTSNGRGIERNRMSITLTTESDETKMSLNSDESYSLSVTSAIIGSSVKVQVQIYGATFFGVRHGLESLGQLLAFDEENECLQIVAEAEIEDRPAFKYRGVMVDTSRNFIPILNLKKVVDAMSYNKLNVLHLHLTDSNSFPFYSKRIPYMTTYGAYSASQIYTPKDLKDLILYARLRGVKIIPELDLPAHVGNKKIQNTNWGPLMGLGELAVCVNAEPWRQYCGQPPCGTLNVINNYTYLVMGELYKDMLEVFDNDLFHMGGDEVFFPCWSSRQDMRDWLKNRGTNDYMDLWGYFQGRAFDKLIEANGGKYITPIVWTSDMTNRARHFLHPSDYIIQIWTGATQYEVRELLENKYKVIFSNLDSLYLDHGFGTWLGLDHFWTIKTWQNLYDNDLIKIAEHHLGANSTYYAITTGQILGAEVTLWSEKVDQHNMEMKLWPRSAAFAERMWSSPQNRTITVDARLAHHTNRMKNRGIHTDRLQPESCYQISGYCHDSNSRL</sequence>
<evidence type="ECO:0000259" key="11">
    <source>
        <dbReference type="Pfam" id="PF14845"/>
    </source>
</evidence>
<dbReference type="GO" id="GO:0030203">
    <property type="term" value="P:glycosaminoglycan metabolic process"/>
    <property type="evidence" value="ECO:0007669"/>
    <property type="project" value="TreeGrafter"/>
</dbReference>
<evidence type="ECO:0000256" key="6">
    <source>
        <dbReference type="ARBA" id="ARBA00023180"/>
    </source>
</evidence>
<keyword evidence="5" id="KW-0378">Hydrolase</keyword>
<evidence type="ECO:0000313" key="12">
    <source>
        <dbReference type="EMBL" id="OXA58048.1"/>
    </source>
</evidence>
<evidence type="ECO:0000256" key="8">
    <source>
        <dbReference type="PIRSR" id="PIRSR625705-1"/>
    </source>
</evidence>
<dbReference type="AlphaFoldDB" id="A0A226ELE9"/>
<dbReference type="EC" id="3.2.1.52" evidence="3"/>
<keyword evidence="9" id="KW-0472">Membrane</keyword>
<evidence type="ECO:0000256" key="9">
    <source>
        <dbReference type="SAM" id="Phobius"/>
    </source>
</evidence>
<evidence type="ECO:0000256" key="3">
    <source>
        <dbReference type="ARBA" id="ARBA00012663"/>
    </source>
</evidence>
<dbReference type="Pfam" id="PF14845">
    <property type="entry name" value="Glycohydro_20b2"/>
    <property type="match status" value="1"/>
</dbReference>
<evidence type="ECO:0000256" key="4">
    <source>
        <dbReference type="ARBA" id="ARBA00022729"/>
    </source>
</evidence>
<dbReference type="SUPFAM" id="SSF51445">
    <property type="entry name" value="(Trans)glycosidases"/>
    <property type="match status" value="1"/>
</dbReference>
<keyword evidence="4" id="KW-0732">Signal</keyword>
<dbReference type="Pfam" id="PF00728">
    <property type="entry name" value="Glyco_hydro_20"/>
    <property type="match status" value="1"/>
</dbReference>
<comment type="caution">
    <text evidence="12">The sequence shown here is derived from an EMBL/GenBank/DDBJ whole genome shotgun (WGS) entry which is preliminary data.</text>
</comment>
<feature type="domain" description="Glycoside hydrolase family 20 catalytic" evidence="10">
    <location>
        <begin position="301"/>
        <end position="656"/>
    </location>
</feature>
<dbReference type="GO" id="GO:0016231">
    <property type="term" value="F:beta-N-acetylglucosaminidase activity"/>
    <property type="evidence" value="ECO:0007669"/>
    <property type="project" value="TreeGrafter"/>
</dbReference>
<dbReference type="Proteomes" id="UP000198287">
    <property type="component" value="Unassembled WGS sequence"/>
</dbReference>
<dbReference type="Gene3D" id="3.30.379.10">
    <property type="entry name" value="Chitobiase/beta-hexosaminidase domain 2-like"/>
    <property type="match status" value="1"/>
</dbReference>
<dbReference type="FunFam" id="3.20.20.80:FF:000063">
    <property type="entry name" value="Beta-hexosaminidase"/>
    <property type="match status" value="1"/>
</dbReference>
<dbReference type="PRINTS" id="PR00738">
    <property type="entry name" value="GLHYDRLASE20"/>
</dbReference>
<dbReference type="PANTHER" id="PTHR22600:SF26">
    <property type="entry name" value="BETA-N-ACETYLHEXOSAMINIDASE"/>
    <property type="match status" value="1"/>
</dbReference>
<dbReference type="SUPFAM" id="SSF55545">
    <property type="entry name" value="beta-N-acetylhexosaminidase-like domain"/>
    <property type="match status" value="1"/>
</dbReference>
<organism evidence="12 13">
    <name type="scientific">Folsomia candida</name>
    <name type="common">Springtail</name>
    <dbReference type="NCBI Taxonomy" id="158441"/>
    <lineage>
        <taxon>Eukaryota</taxon>
        <taxon>Metazoa</taxon>
        <taxon>Ecdysozoa</taxon>
        <taxon>Arthropoda</taxon>
        <taxon>Hexapoda</taxon>
        <taxon>Collembola</taxon>
        <taxon>Entomobryomorpha</taxon>
        <taxon>Isotomoidea</taxon>
        <taxon>Isotomidae</taxon>
        <taxon>Proisotominae</taxon>
        <taxon>Folsomia</taxon>
    </lineage>
</organism>
<dbReference type="Gene3D" id="3.20.20.80">
    <property type="entry name" value="Glycosidases"/>
    <property type="match status" value="1"/>
</dbReference>
<keyword evidence="9" id="KW-1133">Transmembrane helix</keyword>
<name>A0A226ELE9_FOLCA</name>
<feature type="domain" description="Beta-hexosaminidase eukaryotic type N-terminal" evidence="11">
    <location>
        <begin position="143"/>
        <end position="277"/>
    </location>
</feature>
<dbReference type="STRING" id="158441.A0A226ELE9"/>
<evidence type="ECO:0000256" key="2">
    <source>
        <dbReference type="ARBA" id="ARBA00006285"/>
    </source>
</evidence>
<accession>A0A226ELE9</accession>
<dbReference type="InterPro" id="IPR015883">
    <property type="entry name" value="Glyco_hydro_20_cat"/>
</dbReference>
<feature type="transmembrane region" description="Helical" evidence="9">
    <location>
        <begin position="30"/>
        <end position="53"/>
    </location>
</feature>
<evidence type="ECO:0000259" key="10">
    <source>
        <dbReference type="Pfam" id="PF00728"/>
    </source>
</evidence>
<comment type="catalytic activity">
    <reaction evidence="1">
        <text>Hydrolysis of terminal non-reducing N-acetyl-D-hexosamine residues in N-acetyl-beta-D-hexosaminides.</text>
        <dbReference type="EC" id="3.2.1.52"/>
    </reaction>
</comment>
<keyword evidence="6" id="KW-0325">Glycoprotein</keyword>
<feature type="active site" description="Proton donor" evidence="8">
    <location>
        <position position="469"/>
    </location>
</feature>
<dbReference type="InterPro" id="IPR029018">
    <property type="entry name" value="Hex-like_dom2"/>
</dbReference>
<keyword evidence="9" id="KW-0812">Transmembrane</keyword>
<dbReference type="InterPro" id="IPR029019">
    <property type="entry name" value="HEX_eukaryotic_N"/>
</dbReference>
<proteinExistence type="inferred from homology"/>
<dbReference type="PANTHER" id="PTHR22600">
    <property type="entry name" value="BETA-HEXOSAMINIDASE"/>
    <property type="match status" value="1"/>
</dbReference>
<keyword evidence="7" id="KW-0326">Glycosidase</keyword>